<dbReference type="Pfam" id="PF01554">
    <property type="entry name" value="MatE"/>
    <property type="match status" value="2"/>
</dbReference>
<keyword evidence="6 10" id="KW-0812">Transmembrane</keyword>
<dbReference type="CDD" id="cd13143">
    <property type="entry name" value="MATE_MepA_like"/>
    <property type="match status" value="1"/>
</dbReference>
<evidence type="ECO:0000313" key="11">
    <source>
        <dbReference type="EMBL" id="HIR91802.1"/>
    </source>
</evidence>
<feature type="transmembrane region" description="Helical" evidence="10">
    <location>
        <begin position="133"/>
        <end position="151"/>
    </location>
</feature>
<feature type="transmembrane region" description="Helical" evidence="10">
    <location>
        <begin position="54"/>
        <end position="77"/>
    </location>
</feature>
<dbReference type="PIRSF" id="PIRSF006603">
    <property type="entry name" value="DinF"/>
    <property type="match status" value="1"/>
</dbReference>
<dbReference type="PANTHER" id="PTHR43823:SF3">
    <property type="entry name" value="MULTIDRUG EXPORT PROTEIN MEPA"/>
    <property type="match status" value="1"/>
</dbReference>
<evidence type="ECO:0000256" key="8">
    <source>
        <dbReference type="ARBA" id="ARBA00023136"/>
    </source>
</evidence>
<feature type="transmembrane region" description="Helical" evidence="10">
    <location>
        <begin position="192"/>
        <end position="212"/>
    </location>
</feature>
<dbReference type="EMBL" id="DVHU01000003">
    <property type="protein sequence ID" value="HIR91802.1"/>
    <property type="molecule type" value="Genomic_DNA"/>
</dbReference>
<reference evidence="11" key="1">
    <citation type="submission" date="2020-10" db="EMBL/GenBank/DDBJ databases">
        <authorList>
            <person name="Gilroy R."/>
        </authorList>
    </citation>
    <scope>NUCLEOTIDE SEQUENCE</scope>
    <source>
        <strain evidence="11">ChiSxjej1B13-7041</strain>
    </source>
</reference>
<sequence length="443" mass="47835">MSIQLSSHFTYKKLFYFCLSPIIMMIFTSIYGVVDGFFVSNFVGKVPFAAVNLVMPFIMILGGVGFMIGTGGSALIAKTLGEGKQEQANCYFTMLIKLTVVLGIFLSLAGILFIRPISYLLGATEAMIENCVVYGRIVLAFNTAFMLQNVFQTFLAAAEKPKLGLAVTTAAGVSNMILDALFIGVFQWGVAGAAIATGIGQCIGGLLPLIYFSRPNSSRLRLKKSGIDGRALAKACANGASELMSNISASLISVIYNLQLLRFAGENGVAAYGTIMYIQFIFLAIFIGYTIGTGPIISYHYGAGNHRELKNLLKKSLILVSAAGIAMMAVAWALSSPLSKVFVGYDKELFEMTKHAFRMFAFSFVLAGVNIFASAFFTALNNGGVSAAISFMRTLVFQIISVLVLPIFLGLDGIWYSITVAEVLAFGVSLIFLVLNRRKYHYG</sequence>
<dbReference type="GO" id="GO:0015297">
    <property type="term" value="F:antiporter activity"/>
    <property type="evidence" value="ECO:0007669"/>
    <property type="project" value="InterPro"/>
</dbReference>
<dbReference type="GO" id="GO:0005886">
    <property type="term" value="C:plasma membrane"/>
    <property type="evidence" value="ECO:0007669"/>
    <property type="project" value="UniProtKB-SubCell"/>
</dbReference>
<evidence type="ECO:0000313" key="12">
    <source>
        <dbReference type="Proteomes" id="UP000886841"/>
    </source>
</evidence>
<keyword evidence="7 10" id="KW-1133">Transmembrane helix</keyword>
<dbReference type="NCBIfam" id="TIGR00797">
    <property type="entry name" value="matE"/>
    <property type="match status" value="1"/>
</dbReference>
<comment type="caution">
    <text evidence="11">The sequence shown here is derived from an EMBL/GenBank/DDBJ whole genome shotgun (WGS) entry which is preliminary data.</text>
</comment>
<dbReference type="GO" id="GO:0042910">
    <property type="term" value="F:xenobiotic transmembrane transporter activity"/>
    <property type="evidence" value="ECO:0007669"/>
    <property type="project" value="InterPro"/>
</dbReference>
<feature type="transmembrane region" description="Helical" evidence="10">
    <location>
        <begin position="232"/>
        <end position="256"/>
    </location>
</feature>
<feature type="transmembrane region" description="Helical" evidence="10">
    <location>
        <begin position="14"/>
        <end position="34"/>
    </location>
</feature>
<reference evidence="11" key="2">
    <citation type="journal article" date="2021" name="PeerJ">
        <title>Extensive microbial diversity within the chicken gut microbiome revealed by metagenomics and culture.</title>
        <authorList>
            <person name="Gilroy R."/>
            <person name="Ravi A."/>
            <person name="Getino M."/>
            <person name="Pursley I."/>
            <person name="Horton D.L."/>
            <person name="Alikhan N.F."/>
            <person name="Baker D."/>
            <person name="Gharbi K."/>
            <person name="Hall N."/>
            <person name="Watson M."/>
            <person name="Adriaenssens E.M."/>
            <person name="Foster-Nyarko E."/>
            <person name="Jarju S."/>
            <person name="Secka A."/>
            <person name="Antonio M."/>
            <person name="Oren A."/>
            <person name="Chaudhuri R.R."/>
            <person name="La Ragione R."/>
            <person name="Hildebrand F."/>
            <person name="Pallen M.J."/>
        </authorList>
    </citation>
    <scope>NUCLEOTIDE SEQUENCE</scope>
    <source>
        <strain evidence="11">ChiSxjej1B13-7041</strain>
    </source>
</reference>
<dbReference type="AlphaFoldDB" id="A0A9D1EGX5"/>
<dbReference type="InterPro" id="IPR045070">
    <property type="entry name" value="MATE_MepA-like"/>
</dbReference>
<accession>A0A9D1EGX5</accession>
<evidence type="ECO:0000256" key="10">
    <source>
        <dbReference type="SAM" id="Phobius"/>
    </source>
</evidence>
<comment type="subcellular location">
    <subcellularLocation>
        <location evidence="1">Cell membrane</location>
        <topology evidence="1">Multi-pass membrane protein</topology>
    </subcellularLocation>
</comment>
<feature type="transmembrane region" description="Helical" evidence="10">
    <location>
        <begin position="317"/>
        <end position="335"/>
    </location>
</feature>
<name>A0A9D1EGX5_9FIRM</name>
<evidence type="ECO:0000256" key="9">
    <source>
        <dbReference type="ARBA" id="ARBA00023251"/>
    </source>
</evidence>
<dbReference type="GO" id="GO:0046677">
    <property type="term" value="P:response to antibiotic"/>
    <property type="evidence" value="ECO:0007669"/>
    <property type="project" value="UniProtKB-KW"/>
</dbReference>
<evidence type="ECO:0000256" key="5">
    <source>
        <dbReference type="ARBA" id="ARBA00022475"/>
    </source>
</evidence>
<dbReference type="InterPro" id="IPR051327">
    <property type="entry name" value="MATE_MepA_subfamily"/>
</dbReference>
<feature type="transmembrane region" description="Helical" evidence="10">
    <location>
        <begin position="387"/>
        <end position="408"/>
    </location>
</feature>
<dbReference type="InterPro" id="IPR002528">
    <property type="entry name" value="MATE_fam"/>
</dbReference>
<evidence type="ECO:0000256" key="4">
    <source>
        <dbReference type="ARBA" id="ARBA00022448"/>
    </source>
</evidence>
<protein>
    <recommendedName>
        <fullName evidence="3">Multidrug export protein MepA</fullName>
    </recommendedName>
</protein>
<dbReference type="PANTHER" id="PTHR43823">
    <property type="entry name" value="SPORULATION PROTEIN YKVU"/>
    <property type="match status" value="1"/>
</dbReference>
<keyword evidence="9" id="KW-0046">Antibiotic resistance</keyword>
<evidence type="ECO:0000256" key="3">
    <source>
        <dbReference type="ARBA" id="ARBA00022106"/>
    </source>
</evidence>
<feature type="transmembrane region" description="Helical" evidence="10">
    <location>
        <begin position="414"/>
        <end position="435"/>
    </location>
</feature>
<gene>
    <name evidence="11" type="ORF">IAB98_00080</name>
</gene>
<proteinExistence type="inferred from homology"/>
<evidence type="ECO:0000256" key="7">
    <source>
        <dbReference type="ARBA" id="ARBA00022989"/>
    </source>
</evidence>
<evidence type="ECO:0000256" key="1">
    <source>
        <dbReference type="ARBA" id="ARBA00004651"/>
    </source>
</evidence>
<evidence type="ECO:0000256" key="2">
    <source>
        <dbReference type="ARBA" id="ARBA00008417"/>
    </source>
</evidence>
<evidence type="ECO:0000256" key="6">
    <source>
        <dbReference type="ARBA" id="ARBA00022692"/>
    </source>
</evidence>
<keyword evidence="5" id="KW-1003">Cell membrane</keyword>
<feature type="transmembrane region" description="Helical" evidence="10">
    <location>
        <begin position="89"/>
        <end position="113"/>
    </location>
</feature>
<dbReference type="Proteomes" id="UP000886841">
    <property type="component" value="Unassembled WGS sequence"/>
</dbReference>
<feature type="transmembrane region" description="Helical" evidence="10">
    <location>
        <begin position="276"/>
        <end position="297"/>
    </location>
</feature>
<keyword evidence="8 10" id="KW-0472">Membrane</keyword>
<comment type="similarity">
    <text evidence="2">Belongs to the multi antimicrobial extrusion (MATE) (TC 2.A.66.1) family. MepA subfamily.</text>
</comment>
<organism evidence="11 12">
    <name type="scientific">Candidatus Egerieimonas intestinavium</name>
    <dbReference type="NCBI Taxonomy" id="2840777"/>
    <lineage>
        <taxon>Bacteria</taxon>
        <taxon>Bacillati</taxon>
        <taxon>Bacillota</taxon>
        <taxon>Clostridia</taxon>
        <taxon>Lachnospirales</taxon>
        <taxon>Lachnospiraceae</taxon>
        <taxon>Lachnospiraceae incertae sedis</taxon>
        <taxon>Candidatus Egerieimonas</taxon>
    </lineage>
</organism>
<keyword evidence="4" id="KW-0813">Transport</keyword>
<feature type="transmembrane region" description="Helical" evidence="10">
    <location>
        <begin position="163"/>
        <end position="186"/>
    </location>
</feature>
<dbReference type="InterPro" id="IPR048279">
    <property type="entry name" value="MdtK-like"/>
</dbReference>
<feature type="transmembrane region" description="Helical" evidence="10">
    <location>
        <begin position="355"/>
        <end position="380"/>
    </location>
</feature>